<dbReference type="Pfam" id="PF00226">
    <property type="entry name" value="DnaJ"/>
    <property type="match status" value="1"/>
</dbReference>
<dbReference type="GO" id="GO:0005783">
    <property type="term" value="C:endoplasmic reticulum"/>
    <property type="evidence" value="ECO:0007669"/>
    <property type="project" value="UniProtKB-ARBA"/>
</dbReference>
<dbReference type="InterPro" id="IPR018253">
    <property type="entry name" value="DnaJ_domain_CS"/>
</dbReference>
<dbReference type="SMART" id="SM00271">
    <property type="entry name" value="DnaJ"/>
    <property type="match status" value="1"/>
</dbReference>
<dbReference type="PANTHER" id="PTHR45090:SF4">
    <property type="entry name" value="J DOMAIN-CONTAINING PROTEIN"/>
    <property type="match status" value="1"/>
</dbReference>
<dbReference type="EMBL" id="CP136892">
    <property type="protein sequence ID" value="WOL02504.1"/>
    <property type="molecule type" value="Genomic_DNA"/>
</dbReference>
<dbReference type="Gene3D" id="1.10.287.110">
    <property type="entry name" value="DnaJ domain"/>
    <property type="match status" value="1"/>
</dbReference>
<dbReference type="InterPro" id="IPR036869">
    <property type="entry name" value="J_dom_sf"/>
</dbReference>
<dbReference type="InterPro" id="IPR053232">
    <property type="entry name" value="DnaJ_C/III_chloroplastic"/>
</dbReference>
<evidence type="ECO:0000313" key="4">
    <source>
        <dbReference type="Proteomes" id="UP001327560"/>
    </source>
</evidence>
<dbReference type="PANTHER" id="PTHR45090">
    <property type="entry name" value="CHAPERONE PROTEIN DNAJ 20 CHLOROPLASTIC"/>
    <property type="match status" value="1"/>
</dbReference>
<dbReference type="PROSITE" id="PS50076">
    <property type="entry name" value="DNAJ_2"/>
    <property type="match status" value="1"/>
</dbReference>
<dbReference type="AlphaFoldDB" id="A0AAQ3Q9B3"/>
<feature type="compositionally biased region" description="Basic and acidic residues" evidence="1">
    <location>
        <begin position="206"/>
        <end position="218"/>
    </location>
</feature>
<accession>A0AAQ3Q9B3</accession>
<reference evidence="3 4" key="1">
    <citation type="submission" date="2023-10" db="EMBL/GenBank/DDBJ databases">
        <title>Chromosome-scale genome assembly provides insights into flower coloration mechanisms of Canna indica.</title>
        <authorList>
            <person name="Li C."/>
        </authorList>
    </citation>
    <scope>NUCLEOTIDE SEQUENCE [LARGE SCALE GENOMIC DNA]</scope>
    <source>
        <tissue evidence="3">Flower</tissue>
    </source>
</reference>
<organism evidence="3 4">
    <name type="scientific">Canna indica</name>
    <name type="common">Indian-shot</name>
    <dbReference type="NCBI Taxonomy" id="4628"/>
    <lineage>
        <taxon>Eukaryota</taxon>
        <taxon>Viridiplantae</taxon>
        <taxon>Streptophyta</taxon>
        <taxon>Embryophyta</taxon>
        <taxon>Tracheophyta</taxon>
        <taxon>Spermatophyta</taxon>
        <taxon>Magnoliopsida</taxon>
        <taxon>Liliopsida</taxon>
        <taxon>Zingiberales</taxon>
        <taxon>Cannaceae</taxon>
        <taxon>Canna</taxon>
    </lineage>
</organism>
<dbReference type="PROSITE" id="PS00636">
    <property type="entry name" value="DNAJ_1"/>
    <property type="match status" value="1"/>
</dbReference>
<protein>
    <submittedName>
        <fullName evidence="3">Chaperone protein dnaJ 20, chloroplastic</fullName>
    </submittedName>
</protein>
<gene>
    <name evidence="3" type="ORF">Cni_G11223</name>
</gene>
<name>A0AAQ3Q9B3_9LILI</name>
<dbReference type="PRINTS" id="PR00625">
    <property type="entry name" value="JDOMAIN"/>
</dbReference>
<dbReference type="InterPro" id="IPR001623">
    <property type="entry name" value="DnaJ_domain"/>
</dbReference>
<keyword evidence="4" id="KW-1185">Reference proteome</keyword>
<evidence type="ECO:0000313" key="3">
    <source>
        <dbReference type="EMBL" id="WOL02504.1"/>
    </source>
</evidence>
<sequence>MRCYKNRRAEARGKKSEEKMNAAVVSRYLPTSTAAVGASGGTRRDRVLPLWRTTSTPSLRSPAFRTRATVREGFARAATPSFYDLLGVPASCTLGEIKKAHKQLARKYHPDVSPLDRAEEHTRRFIEVQEAYETLSDSRSRALYDLGLSSGLSLAFSARRRFDEELEERSGWICHWKNQLEELKRMSMNDSKDNLSWGARMRRRRSESSPKEEVASAC</sequence>
<evidence type="ECO:0000256" key="1">
    <source>
        <dbReference type="SAM" id="MobiDB-lite"/>
    </source>
</evidence>
<dbReference type="GO" id="GO:0009507">
    <property type="term" value="C:chloroplast"/>
    <property type="evidence" value="ECO:0007669"/>
    <property type="project" value="TreeGrafter"/>
</dbReference>
<evidence type="ECO:0000259" key="2">
    <source>
        <dbReference type="PROSITE" id="PS50076"/>
    </source>
</evidence>
<feature type="domain" description="J" evidence="2">
    <location>
        <begin position="81"/>
        <end position="148"/>
    </location>
</feature>
<dbReference type="SUPFAM" id="SSF46565">
    <property type="entry name" value="Chaperone J-domain"/>
    <property type="match status" value="1"/>
</dbReference>
<dbReference type="CDD" id="cd06257">
    <property type="entry name" value="DnaJ"/>
    <property type="match status" value="1"/>
</dbReference>
<feature type="region of interest" description="Disordered" evidence="1">
    <location>
        <begin position="191"/>
        <end position="218"/>
    </location>
</feature>
<dbReference type="Proteomes" id="UP001327560">
    <property type="component" value="Chromosome 3"/>
</dbReference>
<proteinExistence type="predicted"/>